<gene>
    <name evidence="2" type="ordered locus">CHU_3125</name>
</gene>
<dbReference type="OrthoDB" id="961597at2"/>
<evidence type="ECO:0000313" key="3">
    <source>
        <dbReference type="Proteomes" id="UP000001822"/>
    </source>
</evidence>
<evidence type="ECO:0000313" key="2">
    <source>
        <dbReference type="EMBL" id="ABG60365.1"/>
    </source>
</evidence>
<reference evidence="2 3" key="1">
    <citation type="journal article" date="2007" name="Appl. Environ. Microbiol.">
        <title>Genome sequence of the cellulolytic gliding bacterium Cytophaga hutchinsonii.</title>
        <authorList>
            <person name="Xie G."/>
            <person name="Bruce D.C."/>
            <person name="Challacombe J.F."/>
            <person name="Chertkov O."/>
            <person name="Detter J.C."/>
            <person name="Gilna P."/>
            <person name="Han C.S."/>
            <person name="Lucas S."/>
            <person name="Misra M."/>
            <person name="Myers G.L."/>
            <person name="Richardson P."/>
            <person name="Tapia R."/>
            <person name="Thayer N."/>
            <person name="Thompson L.S."/>
            <person name="Brettin T.S."/>
            <person name="Henrissat B."/>
            <person name="Wilson D.B."/>
            <person name="McBride M.J."/>
        </authorList>
    </citation>
    <scope>NUCLEOTIDE SEQUENCE [LARGE SCALE GENOMIC DNA]</scope>
    <source>
        <strain evidence="3">ATCC 33406 / DSM 1761 / CIP 103989 / NBRC 15051 / NCIMB 9469 / D465</strain>
    </source>
</reference>
<organism evidence="2 3">
    <name type="scientific">Cytophaga hutchinsonii (strain ATCC 33406 / DSM 1761 / CIP 103989 / NBRC 15051 / NCIMB 9469 / D465)</name>
    <dbReference type="NCBI Taxonomy" id="269798"/>
    <lineage>
        <taxon>Bacteria</taxon>
        <taxon>Pseudomonadati</taxon>
        <taxon>Bacteroidota</taxon>
        <taxon>Cytophagia</taxon>
        <taxon>Cytophagales</taxon>
        <taxon>Cytophagaceae</taxon>
        <taxon>Cytophaga</taxon>
    </lineage>
</organism>
<feature type="signal peptide" evidence="1">
    <location>
        <begin position="1"/>
        <end position="18"/>
    </location>
</feature>
<dbReference type="EMBL" id="CP000383">
    <property type="protein sequence ID" value="ABG60365.1"/>
    <property type="molecule type" value="Genomic_DNA"/>
</dbReference>
<dbReference type="KEGG" id="chu:CHU_3125"/>
<dbReference type="RefSeq" id="WP_011586474.1">
    <property type="nucleotide sequence ID" value="NC_008255.1"/>
</dbReference>
<dbReference type="AlphaFoldDB" id="A0A6N4SV40"/>
<keyword evidence="3" id="KW-1185">Reference proteome</keyword>
<proteinExistence type="predicted"/>
<dbReference type="Proteomes" id="UP000001822">
    <property type="component" value="Chromosome"/>
</dbReference>
<name>A0A6N4SV40_CYTH3</name>
<feature type="chain" id="PRO_5026979353" evidence="1">
    <location>
        <begin position="19"/>
        <end position="187"/>
    </location>
</feature>
<evidence type="ECO:0000256" key="1">
    <source>
        <dbReference type="SAM" id="SignalP"/>
    </source>
</evidence>
<accession>A0A6N4SV40</accession>
<sequence length="187" mass="20619">MKHIFSILAIALCTTVFFSCDNFSENTNLVLTDTLSTDTLVGPLAGYSSKFKLLMVTDTALFRGKKIGESISTATEPELQKIEEDAASATYTVALDGTEEADLIYNFNKEKLNSIEVFLYPKNDSSLKALKAELVDFYSKKLGATTAEKSGKTVLLSPKDNIGIEWSEEGNKKIKDLRMYIFSLSAL</sequence>
<keyword evidence="1" id="KW-0732">Signal</keyword>
<dbReference type="PROSITE" id="PS51257">
    <property type="entry name" value="PROKAR_LIPOPROTEIN"/>
    <property type="match status" value="1"/>
</dbReference>
<protein>
    <submittedName>
        <fullName evidence="2">Uncharacterized protein</fullName>
    </submittedName>
</protein>